<comment type="caution">
    <text evidence="3">The sequence shown here is derived from an EMBL/GenBank/DDBJ whole genome shotgun (WGS) entry which is preliminary data.</text>
</comment>
<evidence type="ECO:0000313" key="3">
    <source>
        <dbReference type="EMBL" id="PTQ58307.1"/>
    </source>
</evidence>
<keyword evidence="1" id="KW-1133">Transmembrane helix</keyword>
<dbReference type="Pfam" id="PF01757">
    <property type="entry name" value="Acyl_transf_3"/>
    <property type="match status" value="1"/>
</dbReference>
<feature type="transmembrane region" description="Helical" evidence="1">
    <location>
        <begin position="246"/>
        <end position="263"/>
    </location>
</feature>
<feature type="transmembrane region" description="Helical" evidence="1">
    <location>
        <begin position="138"/>
        <end position="157"/>
    </location>
</feature>
<feature type="domain" description="Acyltransferase 3" evidence="2">
    <location>
        <begin position="11"/>
        <end position="324"/>
    </location>
</feature>
<feature type="transmembrane region" description="Helical" evidence="1">
    <location>
        <begin position="192"/>
        <end position="210"/>
    </location>
</feature>
<dbReference type="InterPro" id="IPR050879">
    <property type="entry name" value="Acyltransferase_3"/>
</dbReference>
<organism evidence="3 4">
    <name type="scientific">Sphingomonas aurantiaca</name>
    <dbReference type="NCBI Taxonomy" id="185949"/>
    <lineage>
        <taxon>Bacteria</taxon>
        <taxon>Pseudomonadati</taxon>
        <taxon>Pseudomonadota</taxon>
        <taxon>Alphaproteobacteria</taxon>
        <taxon>Sphingomonadales</taxon>
        <taxon>Sphingomonadaceae</taxon>
        <taxon>Sphingomonas</taxon>
    </lineage>
</organism>
<keyword evidence="1" id="KW-0812">Transmembrane</keyword>
<evidence type="ECO:0000313" key="4">
    <source>
        <dbReference type="Proteomes" id="UP000244189"/>
    </source>
</evidence>
<accession>A0A2T5GG60</accession>
<keyword evidence="1" id="KW-0472">Membrane</keyword>
<evidence type="ECO:0000259" key="2">
    <source>
        <dbReference type="Pfam" id="PF01757"/>
    </source>
</evidence>
<keyword evidence="4" id="KW-1185">Reference proteome</keyword>
<proteinExistence type="predicted"/>
<reference evidence="3 4" key="1">
    <citation type="submission" date="2018-04" db="EMBL/GenBank/DDBJ databases">
        <title>Genomic Encyclopedia of Type Strains, Phase III (KMG-III): the genomes of soil and plant-associated and newly described type strains.</title>
        <authorList>
            <person name="Whitman W."/>
        </authorList>
    </citation>
    <scope>NUCLEOTIDE SEQUENCE [LARGE SCALE GENOMIC DNA]</scope>
    <source>
        <strain evidence="3 4">MA101b</strain>
    </source>
</reference>
<feature type="transmembrane region" description="Helical" evidence="1">
    <location>
        <begin position="309"/>
        <end position="329"/>
    </location>
</feature>
<dbReference type="AlphaFoldDB" id="A0A2T5GG60"/>
<name>A0A2T5GG60_9SPHN</name>
<dbReference type="EMBL" id="QAOG01000009">
    <property type="protein sequence ID" value="PTQ58307.1"/>
    <property type="molecule type" value="Genomic_DNA"/>
</dbReference>
<dbReference type="Proteomes" id="UP000244189">
    <property type="component" value="Unassembled WGS sequence"/>
</dbReference>
<evidence type="ECO:0000256" key="1">
    <source>
        <dbReference type="SAM" id="Phobius"/>
    </source>
</evidence>
<dbReference type="PANTHER" id="PTHR23028">
    <property type="entry name" value="ACETYLTRANSFERASE"/>
    <property type="match status" value="1"/>
</dbReference>
<feature type="transmembrane region" description="Helical" evidence="1">
    <location>
        <begin position="79"/>
        <end position="100"/>
    </location>
</feature>
<protein>
    <submittedName>
        <fullName evidence="3">Peptidoglycan/LPS O-acetylase OafA/YrhL</fullName>
    </submittedName>
</protein>
<gene>
    <name evidence="3" type="ORF">C8J26_3907</name>
</gene>
<dbReference type="RefSeq" id="WP_107959970.1">
    <property type="nucleotide sequence ID" value="NZ_QAOG01000009.1"/>
</dbReference>
<feature type="transmembrane region" description="Helical" evidence="1">
    <location>
        <begin position="162"/>
        <end position="180"/>
    </location>
</feature>
<feature type="transmembrane region" description="Helical" evidence="1">
    <location>
        <begin position="7"/>
        <end position="26"/>
    </location>
</feature>
<dbReference type="PANTHER" id="PTHR23028:SF134">
    <property type="entry name" value="PUTATIVE (AFU_ORTHOLOGUE AFUA_4G08520)-RELATED"/>
    <property type="match status" value="1"/>
</dbReference>
<dbReference type="InterPro" id="IPR002656">
    <property type="entry name" value="Acyl_transf_3_dom"/>
</dbReference>
<dbReference type="GO" id="GO:0016747">
    <property type="term" value="F:acyltransferase activity, transferring groups other than amino-acyl groups"/>
    <property type="evidence" value="ECO:0007669"/>
    <property type="project" value="InterPro"/>
</dbReference>
<feature type="transmembrane region" description="Helical" evidence="1">
    <location>
        <begin position="38"/>
        <end position="58"/>
    </location>
</feature>
<feature type="transmembrane region" description="Helical" evidence="1">
    <location>
        <begin position="222"/>
        <end position="240"/>
    </location>
</feature>
<sequence>MSSGRRIYTTLDGLRGLAALLVVLYHNPLLSGAFWPRHGWLAVDMFFMLSGLVVDRAYAARLATHMSAGRFMLVRFIRLWPIYALGCLAGLGFLLSLHVWRHDVTLMDIAATLPNLLFVPAFRWVDIGYLVPLNPPGWSLVFELLANLVYALVLPYLSIRKLIAIVVLAATGLAILVATGGTLELGAMQGEALGGLLRVTFAFFCGVLIARTSRADQSRDGALGPLVILAVLATALVLPVGVWGQWLVIVALFPALVAAGAYMEPNGDRTRRVFRVLGRLSYPVYVLQYPVGIVILTLPKLLSGPGVQLAGWATIAIFLLGCALVDRFYDGPLRDWMTRRAIAHRLLPLSRDQKADATTRPL</sequence>
<feature type="transmembrane region" description="Helical" evidence="1">
    <location>
        <begin position="284"/>
        <end position="303"/>
    </location>
</feature>